<evidence type="ECO:0000313" key="8">
    <source>
        <dbReference type="Proteomes" id="UP000070544"/>
    </source>
</evidence>
<dbReference type="InterPro" id="IPR000387">
    <property type="entry name" value="Tyr_Pase_dom"/>
</dbReference>
<dbReference type="PROSITE" id="PS00383">
    <property type="entry name" value="TYR_PHOSPHATASE_1"/>
    <property type="match status" value="1"/>
</dbReference>
<name>A0A139AT95_GONPJ</name>
<comment type="similarity">
    <text evidence="1">Belongs to the protein-tyrosine phosphatase family. Non-receptor class dual specificity subfamily.</text>
</comment>
<dbReference type="PROSITE" id="PS50054">
    <property type="entry name" value="TYR_PHOSPHATASE_DUAL"/>
    <property type="match status" value="1"/>
</dbReference>
<keyword evidence="8" id="KW-1185">Reference proteome</keyword>
<dbReference type="InterPro" id="IPR000340">
    <property type="entry name" value="Dual-sp_phosphatase_cat-dom"/>
</dbReference>
<keyword evidence="4" id="KW-0904">Protein phosphatase</keyword>
<keyword evidence="3" id="KW-0378">Hydrolase</keyword>
<reference evidence="7 8" key="1">
    <citation type="journal article" date="2015" name="Genome Biol. Evol.">
        <title>Phylogenomic analyses indicate that early fungi evolved digesting cell walls of algal ancestors of land plants.</title>
        <authorList>
            <person name="Chang Y."/>
            <person name="Wang S."/>
            <person name="Sekimoto S."/>
            <person name="Aerts A.L."/>
            <person name="Choi C."/>
            <person name="Clum A."/>
            <person name="LaButti K.M."/>
            <person name="Lindquist E.A."/>
            <person name="Yee Ngan C."/>
            <person name="Ohm R.A."/>
            <person name="Salamov A.A."/>
            <person name="Grigoriev I.V."/>
            <person name="Spatafora J.W."/>
            <person name="Berbee M.L."/>
        </authorList>
    </citation>
    <scope>NUCLEOTIDE SEQUENCE [LARGE SCALE GENOMIC DNA]</scope>
    <source>
        <strain evidence="7 8">JEL478</strain>
    </source>
</reference>
<evidence type="ECO:0000256" key="1">
    <source>
        <dbReference type="ARBA" id="ARBA00008601"/>
    </source>
</evidence>
<evidence type="ECO:0000313" key="7">
    <source>
        <dbReference type="EMBL" id="KXS19948.1"/>
    </source>
</evidence>
<dbReference type="PROSITE" id="PS50056">
    <property type="entry name" value="TYR_PHOSPHATASE_2"/>
    <property type="match status" value="1"/>
</dbReference>
<gene>
    <name evidence="7" type="ORF">M427DRAFT_52765</name>
</gene>
<dbReference type="OrthoDB" id="273181at2759"/>
<dbReference type="PANTHER" id="PTHR10159:SF519">
    <property type="entry name" value="DUAL SPECIFICITY PROTEIN PHOSPHATASE MPK3"/>
    <property type="match status" value="1"/>
</dbReference>
<dbReference type="GO" id="GO:0004725">
    <property type="term" value="F:protein tyrosine phosphatase activity"/>
    <property type="evidence" value="ECO:0007669"/>
    <property type="project" value="UniProtKB-EC"/>
</dbReference>
<evidence type="ECO:0000259" key="6">
    <source>
        <dbReference type="PROSITE" id="PS50056"/>
    </source>
</evidence>
<evidence type="ECO:0000256" key="2">
    <source>
        <dbReference type="ARBA" id="ARBA00013064"/>
    </source>
</evidence>
<organism evidence="7 8">
    <name type="scientific">Gonapodya prolifera (strain JEL478)</name>
    <name type="common">Monoblepharis prolifera</name>
    <dbReference type="NCBI Taxonomy" id="1344416"/>
    <lineage>
        <taxon>Eukaryota</taxon>
        <taxon>Fungi</taxon>
        <taxon>Fungi incertae sedis</taxon>
        <taxon>Chytridiomycota</taxon>
        <taxon>Chytridiomycota incertae sedis</taxon>
        <taxon>Monoblepharidomycetes</taxon>
        <taxon>Monoblepharidales</taxon>
        <taxon>Gonapodyaceae</taxon>
        <taxon>Gonapodya</taxon>
    </lineage>
</organism>
<proteinExistence type="inferred from homology"/>
<dbReference type="Pfam" id="PF00782">
    <property type="entry name" value="DSPc"/>
    <property type="match status" value="1"/>
</dbReference>
<evidence type="ECO:0000256" key="4">
    <source>
        <dbReference type="ARBA" id="ARBA00022912"/>
    </source>
</evidence>
<dbReference type="Gene3D" id="3.90.190.10">
    <property type="entry name" value="Protein tyrosine phosphatase superfamily"/>
    <property type="match status" value="1"/>
</dbReference>
<dbReference type="InterPro" id="IPR029021">
    <property type="entry name" value="Prot-tyrosine_phosphatase-like"/>
</dbReference>
<evidence type="ECO:0000256" key="3">
    <source>
        <dbReference type="ARBA" id="ARBA00022801"/>
    </source>
</evidence>
<dbReference type="InterPro" id="IPR016130">
    <property type="entry name" value="Tyr_Pase_AS"/>
</dbReference>
<dbReference type="Proteomes" id="UP000070544">
    <property type="component" value="Unassembled WGS sequence"/>
</dbReference>
<protein>
    <recommendedName>
        <fullName evidence="2">protein-tyrosine-phosphatase</fullName>
        <ecNumber evidence="2">3.1.3.48</ecNumber>
    </recommendedName>
</protein>
<accession>A0A139AT95</accession>
<dbReference type="EC" id="3.1.3.48" evidence="2"/>
<dbReference type="SMART" id="SM00195">
    <property type="entry name" value="DSPc"/>
    <property type="match status" value="1"/>
</dbReference>
<dbReference type="EMBL" id="KQ965737">
    <property type="protein sequence ID" value="KXS19948.1"/>
    <property type="molecule type" value="Genomic_DNA"/>
</dbReference>
<feature type="domain" description="Tyrosine-protein phosphatase" evidence="5">
    <location>
        <begin position="1"/>
        <end position="154"/>
    </location>
</feature>
<dbReference type="GO" id="GO:0005737">
    <property type="term" value="C:cytoplasm"/>
    <property type="evidence" value="ECO:0007669"/>
    <property type="project" value="TreeGrafter"/>
</dbReference>
<evidence type="ECO:0000259" key="5">
    <source>
        <dbReference type="PROSITE" id="PS50054"/>
    </source>
</evidence>
<dbReference type="InterPro" id="IPR020422">
    <property type="entry name" value="TYR_PHOSPHATASE_DUAL_dom"/>
</dbReference>
<feature type="domain" description="Tyrosine specific protein phosphatases" evidence="6">
    <location>
        <begin position="69"/>
        <end position="139"/>
    </location>
</feature>
<dbReference type="STRING" id="1344416.A0A139AT95"/>
<dbReference type="AlphaFoldDB" id="A0A139AT95"/>
<dbReference type="SUPFAM" id="SSF52799">
    <property type="entry name" value="(Phosphotyrosine protein) phosphatases II"/>
    <property type="match status" value="1"/>
</dbReference>
<dbReference type="CDD" id="cd14498">
    <property type="entry name" value="DSP"/>
    <property type="match status" value="1"/>
</dbReference>
<sequence>MSQIVKGLWLGGCRDASNIDFLDANHIDTVISICEPEVTPQNLPSTIRHVEFNIEDDPQPTPAQIEQFTSILEEASAILRKEKTEGRTVLVHCGAGRQRSAAVVAWHLACERFHGNVDEAMYHIMNRRSTAFRSADGSKVVNWTQSLVQISNRD</sequence>
<dbReference type="PANTHER" id="PTHR10159">
    <property type="entry name" value="DUAL SPECIFICITY PROTEIN PHOSPHATASE"/>
    <property type="match status" value="1"/>
</dbReference>
<dbReference type="GO" id="GO:0043409">
    <property type="term" value="P:negative regulation of MAPK cascade"/>
    <property type="evidence" value="ECO:0007669"/>
    <property type="project" value="TreeGrafter"/>
</dbReference>